<evidence type="ECO:0000256" key="1">
    <source>
        <dbReference type="ARBA" id="ARBA00006040"/>
    </source>
</evidence>
<dbReference type="PANTHER" id="PTHR11804:SF84">
    <property type="entry name" value="SACCHAROLYSIN"/>
    <property type="match status" value="1"/>
</dbReference>
<dbReference type="SUPFAM" id="SSF55486">
    <property type="entry name" value="Metalloproteases ('zincins'), catalytic domain"/>
    <property type="match status" value="1"/>
</dbReference>
<dbReference type="Pfam" id="PF01432">
    <property type="entry name" value="Peptidase_M3"/>
    <property type="match status" value="1"/>
</dbReference>
<dbReference type="PANTHER" id="PTHR11804">
    <property type="entry name" value="PROTEASE M3 THIMET OLIGOPEPTIDASE-RELATED"/>
    <property type="match status" value="1"/>
</dbReference>
<dbReference type="InterPro" id="IPR001567">
    <property type="entry name" value="Pept_M3A_M3B_dom"/>
</dbReference>
<keyword evidence="10" id="KW-1185">Reference proteome</keyword>
<dbReference type="InterPro" id="IPR024077">
    <property type="entry name" value="Neurolysin/TOP_dom2"/>
</dbReference>
<dbReference type="EMBL" id="HG793141">
    <property type="protein sequence ID" value="CRL22846.1"/>
    <property type="molecule type" value="Genomic_DNA"/>
</dbReference>
<evidence type="ECO:0000256" key="7">
    <source>
        <dbReference type="RuleBase" id="RU003435"/>
    </source>
</evidence>
<proteinExistence type="inferred from homology"/>
<dbReference type="Gene3D" id="1.10.1370.10">
    <property type="entry name" value="Neurolysin, domain 3"/>
    <property type="match status" value="1"/>
</dbReference>
<comment type="similarity">
    <text evidence="1 7">Belongs to the peptidase M3 family.</text>
</comment>
<gene>
    <name evidence="9" type="ORF">PCAMFM013_S008g000275</name>
</gene>
<evidence type="ECO:0000313" key="9">
    <source>
        <dbReference type="EMBL" id="CRL22846.1"/>
    </source>
</evidence>
<dbReference type="GO" id="GO:0006518">
    <property type="term" value="P:peptide metabolic process"/>
    <property type="evidence" value="ECO:0007669"/>
    <property type="project" value="TreeGrafter"/>
</dbReference>
<keyword evidence="2 7" id="KW-0645">Protease</keyword>
<dbReference type="GO" id="GO:0004222">
    <property type="term" value="F:metalloendopeptidase activity"/>
    <property type="evidence" value="ECO:0007669"/>
    <property type="project" value="InterPro"/>
</dbReference>
<dbReference type="AlphaFoldDB" id="A0A0G4P958"/>
<dbReference type="GO" id="GO:0006508">
    <property type="term" value="P:proteolysis"/>
    <property type="evidence" value="ECO:0007669"/>
    <property type="project" value="UniProtKB-KW"/>
</dbReference>
<keyword evidence="4 7" id="KW-0378">Hydrolase</keyword>
<evidence type="ECO:0000256" key="2">
    <source>
        <dbReference type="ARBA" id="ARBA00022670"/>
    </source>
</evidence>
<sequence length="167" mass="19173">MVLTRCRIAETRKEVFLRSQNIFPDNLEIFNEAGILRNESARSLGFSSENRVDWGNGHVTTSHYMWGQEPNYYSYLYTRILAADIWLSNFHSNAMSRDAGLRYRKMILAPGGSQNEMTTLKESWGGCPRLAHIFGISVLVNKSNNFKSKSVKDSHRFYSSLVKVLVR</sequence>
<comment type="cofactor">
    <cofactor evidence="7">
        <name>Zn(2+)</name>
        <dbReference type="ChEBI" id="CHEBI:29105"/>
    </cofactor>
    <text evidence="7">Binds 1 zinc ion.</text>
</comment>
<dbReference type="GO" id="GO:0005758">
    <property type="term" value="C:mitochondrial intermembrane space"/>
    <property type="evidence" value="ECO:0007669"/>
    <property type="project" value="TreeGrafter"/>
</dbReference>
<evidence type="ECO:0000256" key="6">
    <source>
        <dbReference type="ARBA" id="ARBA00023049"/>
    </source>
</evidence>
<evidence type="ECO:0000313" key="10">
    <source>
        <dbReference type="Proteomes" id="UP000053732"/>
    </source>
</evidence>
<dbReference type="Proteomes" id="UP000053732">
    <property type="component" value="Unassembled WGS sequence"/>
</dbReference>
<evidence type="ECO:0000256" key="3">
    <source>
        <dbReference type="ARBA" id="ARBA00022723"/>
    </source>
</evidence>
<evidence type="ECO:0000259" key="8">
    <source>
        <dbReference type="Pfam" id="PF01432"/>
    </source>
</evidence>
<evidence type="ECO:0000256" key="4">
    <source>
        <dbReference type="ARBA" id="ARBA00022801"/>
    </source>
</evidence>
<feature type="domain" description="Peptidase M3A/M3B catalytic" evidence="8">
    <location>
        <begin position="69"/>
        <end position="128"/>
    </location>
</feature>
<keyword evidence="5 7" id="KW-0862">Zinc</keyword>
<keyword evidence="6 7" id="KW-0482">Metalloprotease</keyword>
<dbReference type="GO" id="GO:0046872">
    <property type="term" value="F:metal ion binding"/>
    <property type="evidence" value="ECO:0007669"/>
    <property type="project" value="UniProtKB-UniRule"/>
</dbReference>
<name>A0A0G4P958_PENC3</name>
<protein>
    <submittedName>
        <fullName evidence="9">Peptidase M3A/M3B, thimet/oligopeptidase F</fullName>
    </submittedName>
</protein>
<dbReference type="InterPro" id="IPR045090">
    <property type="entry name" value="Pept_M3A_M3B"/>
</dbReference>
<accession>A0A0G4P958</accession>
<evidence type="ECO:0000256" key="5">
    <source>
        <dbReference type="ARBA" id="ARBA00022833"/>
    </source>
</evidence>
<reference evidence="9 10" key="1">
    <citation type="journal article" date="2014" name="Nat. Commun.">
        <title>Multiple recent horizontal transfers of a large genomic region in cheese making fungi.</title>
        <authorList>
            <person name="Cheeseman K."/>
            <person name="Ropars J."/>
            <person name="Renault P."/>
            <person name="Dupont J."/>
            <person name="Gouzy J."/>
            <person name="Branca A."/>
            <person name="Abraham A.L."/>
            <person name="Ceppi M."/>
            <person name="Conseiller E."/>
            <person name="Debuchy R."/>
            <person name="Malagnac F."/>
            <person name="Goarin A."/>
            <person name="Silar P."/>
            <person name="Lacoste S."/>
            <person name="Sallet E."/>
            <person name="Bensimon A."/>
            <person name="Giraud T."/>
            <person name="Brygoo Y."/>
        </authorList>
    </citation>
    <scope>NUCLEOTIDE SEQUENCE [LARGE SCALE GENOMIC DNA]</scope>
    <source>
        <strain evidence="10">FM 013</strain>
    </source>
</reference>
<keyword evidence="3 7" id="KW-0479">Metal-binding</keyword>
<dbReference type="STRING" id="1429867.A0A0G4P958"/>
<organism evidence="9 10">
    <name type="scientific">Penicillium camemberti (strain FM 013)</name>
    <dbReference type="NCBI Taxonomy" id="1429867"/>
    <lineage>
        <taxon>Eukaryota</taxon>
        <taxon>Fungi</taxon>
        <taxon>Dikarya</taxon>
        <taxon>Ascomycota</taxon>
        <taxon>Pezizomycotina</taxon>
        <taxon>Eurotiomycetes</taxon>
        <taxon>Eurotiomycetidae</taxon>
        <taxon>Eurotiales</taxon>
        <taxon>Aspergillaceae</taxon>
        <taxon>Penicillium</taxon>
    </lineage>
</organism>